<evidence type="ECO:0008006" key="4">
    <source>
        <dbReference type="Google" id="ProtNLM"/>
    </source>
</evidence>
<name>A0ABR3ZLW5_9PEZI</name>
<evidence type="ECO:0000313" key="3">
    <source>
        <dbReference type="Proteomes" id="UP001583280"/>
    </source>
</evidence>
<feature type="region of interest" description="Disordered" evidence="1">
    <location>
        <begin position="1"/>
        <end position="41"/>
    </location>
</feature>
<evidence type="ECO:0000313" key="2">
    <source>
        <dbReference type="EMBL" id="KAL1900838.1"/>
    </source>
</evidence>
<dbReference type="Proteomes" id="UP001583280">
    <property type="component" value="Unassembled WGS sequence"/>
</dbReference>
<protein>
    <recommendedName>
        <fullName evidence="4">Protein ECM13</fullName>
    </recommendedName>
</protein>
<feature type="region of interest" description="Disordered" evidence="1">
    <location>
        <begin position="99"/>
        <end position="291"/>
    </location>
</feature>
<dbReference type="InterPro" id="IPR037738">
    <property type="entry name" value="Ecm13-like"/>
</dbReference>
<feature type="compositionally biased region" description="Acidic residues" evidence="1">
    <location>
        <begin position="196"/>
        <end position="210"/>
    </location>
</feature>
<dbReference type="PANTHER" id="PTHR36826:SF1">
    <property type="entry name" value="PROTEIN ECM13"/>
    <property type="match status" value="1"/>
</dbReference>
<sequence length="291" mass="31010">MISSPSSKPIRSSPQASSSSADSTSPASSISSVSSVSPVSVNRSTMSMTQTYYLAHRARSKLGAEASRSDHNLRVLVGHANLLDTLMLELAEAEREQETWYHNSPVSSSKSTSTTSTSPSQARHIQWADQHISQGDSDSDSSSDDWDVSSTEDEESDDEDFADHIPETSSSLHRMPKNAAAGSFSPSVVTISAVESDSDSDSEFDDDEDLSQLSLVRTPSHSGSASGSPPELALDCDLDDSSDDEADMPPSPPTAIIDIYRASSKSSGKESLFLTVPPRSPSRLVSNVSVY</sequence>
<feature type="compositionally biased region" description="Acidic residues" evidence="1">
    <location>
        <begin position="137"/>
        <end position="161"/>
    </location>
</feature>
<proteinExistence type="predicted"/>
<reference evidence="2 3" key="1">
    <citation type="journal article" date="2024" name="IMA Fungus">
        <title>IMA Genome - F19 : A genome assembly and annotation guide to empower mycologists, including annotated draft genome sequences of Ceratocystis pirilliformis, Diaporthe australafricana, Fusarium ophioides, Paecilomyces lecythidis, and Sporothrix stenoceras.</title>
        <authorList>
            <person name="Aylward J."/>
            <person name="Wilson A.M."/>
            <person name="Visagie C.M."/>
            <person name="Spraker J."/>
            <person name="Barnes I."/>
            <person name="Buitendag C."/>
            <person name="Ceriani C."/>
            <person name="Del Mar Angel L."/>
            <person name="du Plessis D."/>
            <person name="Fuchs T."/>
            <person name="Gasser K."/>
            <person name="Kramer D."/>
            <person name="Li W."/>
            <person name="Munsamy K."/>
            <person name="Piso A."/>
            <person name="Price J.L."/>
            <person name="Sonnekus B."/>
            <person name="Thomas C."/>
            <person name="van der Nest A."/>
            <person name="van Dijk A."/>
            <person name="van Heerden A."/>
            <person name="van Vuuren N."/>
            <person name="Yilmaz N."/>
            <person name="Duong T.A."/>
            <person name="van der Merwe N.A."/>
            <person name="Wingfield M.J."/>
            <person name="Wingfield B.D."/>
        </authorList>
    </citation>
    <scope>NUCLEOTIDE SEQUENCE [LARGE SCALE GENOMIC DNA]</scope>
    <source>
        <strain evidence="2 3">CMW 12675</strain>
    </source>
</reference>
<feature type="compositionally biased region" description="Low complexity" evidence="1">
    <location>
        <begin position="104"/>
        <end position="120"/>
    </location>
</feature>
<accession>A0ABR3ZLW5</accession>
<evidence type="ECO:0000256" key="1">
    <source>
        <dbReference type="SAM" id="MobiDB-lite"/>
    </source>
</evidence>
<dbReference type="EMBL" id="JAWDJO010000009">
    <property type="protein sequence ID" value="KAL1900838.1"/>
    <property type="molecule type" value="Genomic_DNA"/>
</dbReference>
<feature type="compositionally biased region" description="Acidic residues" evidence="1">
    <location>
        <begin position="234"/>
        <end position="247"/>
    </location>
</feature>
<feature type="compositionally biased region" description="Low complexity" evidence="1">
    <location>
        <begin position="211"/>
        <end position="233"/>
    </location>
</feature>
<dbReference type="PANTHER" id="PTHR36826">
    <property type="entry name" value="PROTEIN ECM13"/>
    <property type="match status" value="1"/>
</dbReference>
<gene>
    <name evidence="2" type="ORF">Cpir12675_000714</name>
</gene>
<keyword evidence="3" id="KW-1185">Reference proteome</keyword>
<comment type="caution">
    <text evidence="2">The sequence shown here is derived from an EMBL/GenBank/DDBJ whole genome shotgun (WGS) entry which is preliminary data.</text>
</comment>
<organism evidence="2 3">
    <name type="scientific">Ceratocystis pirilliformis</name>
    <dbReference type="NCBI Taxonomy" id="259994"/>
    <lineage>
        <taxon>Eukaryota</taxon>
        <taxon>Fungi</taxon>
        <taxon>Dikarya</taxon>
        <taxon>Ascomycota</taxon>
        <taxon>Pezizomycotina</taxon>
        <taxon>Sordariomycetes</taxon>
        <taxon>Hypocreomycetidae</taxon>
        <taxon>Microascales</taxon>
        <taxon>Ceratocystidaceae</taxon>
        <taxon>Ceratocystis</taxon>
    </lineage>
</organism>